<accession>A0A066WES8</accession>
<feature type="domain" description="Ketoreductase" evidence="4">
    <location>
        <begin position="41"/>
        <end position="235"/>
    </location>
</feature>
<evidence type="ECO:0000259" key="4">
    <source>
        <dbReference type="SMART" id="SM00822"/>
    </source>
</evidence>
<proteinExistence type="inferred from homology"/>
<reference evidence="5 6" key="1">
    <citation type="submission" date="2014-05" db="EMBL/GenBank/DDBJ databases">
        <title>Draft genome sequence of a rare smut relative, Tilletiaria anomala UBC 951.</title>
        <authorList>
            <consortium name="DOE Joint Genome Institute"/>
            <person name="Toome M."/>
            <person name="Kuo A."/>
            <person name="Henrissat B."/>
            <person name="Lipzen A."/>
            <person name="Tritt A."/>
            <person name="Yoshinaga Y."/>
            <person name="Zane M."/>
            <person name="Barry K."/>
            <person name="Grigoriev I.V."/>
            <person name="Spatafora J.W."/>
            <person name="Aimea M.C."/>
        </authorList>
    </citation>
    <scope>NUCLEOTIDE SEQUENCE [LARGE SCALE GENOMIC DNA]</scope>
    <source>
        <strain evidence="5 6">UBC 951</strain>
    </source>
</reference>
<dbReference type="GeneID" id="25263796"/>
<dbReference type="InterPro" id="IPR020904">
    <property type="entry name" value="Sc_DH/Rdtase_CS"/>
</dbReference>
<keyword evidence="3" id="KW-0560">Oxidoreductase</keyword>
<dbReference type="InterPro" id="IPR057326">
    <property type="entry name" value="KR_dom"/>
</dbReference>
<dbReference type="AlphaFoldDB" id="A0A066WES8"/>
<protein>
    <submittedName>
        <fullName evidence="5">NAD(P)-binding protein</fullName>
    </submittedName>
</protein>
<gene>
    <name evidence="5" type="ORF">K437DRAFT_254219</name>
</gene>
<dbReference type="EMBL" id="JMSN01000010">
    <property type="protein sequence ID" value="KDN52442.1"/>
    <property type="molecule type" value="Genomic_DNA"/>
</dbReference>
<dbReference type="Proteomes" id="UP000027361">
    <property type="component" value="Unassembled WGS sequence"/>
</dbReference>
<dbReference type="RefSeq" id="XP_013245290.1">
    <property type="nucleotide sequence ID" value="XM_013389836.1"/>
</dbReference>
<dbReference type="SUPFAM" id="SSF51735">
    <property type="entry name" value="NAD(P)-binding Rossmann-fold domains"/>
    <property type="match status" value="1"/>
</dbReference>
<dbReference type="PRINTS" id="PR00081">
    <property type="entry name" value="GDHRDH"/>
</dbReference>
<dbReference type="PANTHER" id="PTHR43180">
    <property type="entry name" value="3-OXOACYL-(ACYL-CARRIER-PROTEIN) REDUCTASE (AFU_ORTHOLOGUE AFUA_6G11210)"/>
    <property type="match status" value="1"/>
</dbReference>
<dbReference type="InterPro" id="IPR002347">
    <property type="entry name" value="SDR_fam"/>
</dbReference>
<evidence type="ECO:0000313" key="5">
    <source>
        <dbReference type="EMBL" id="KDN52442.1"/>
    </source>
</evidence>
<dbReference type="OMA" id="SIAQTCA"/>
<dbReference type="SMART" id="SM00822">
    <property type="entry name" value="PKS_KR"/>
    <property type="match status" value="1"/>
</dbReference>
<dbReference type="FunFam" id="3.40.50.720:FF:000084">
    <property type="entry name" value="Short-chain dehydrogenase reductase"/>
    <property type="match status" value="1"/>
</dbReference>
<dbReference type="Pfam" id="PF13561">
    <property type="entry name" value="adh_short_C2"/>
    <property type="match status" value="1"/>
</dbReference>
<comment type="similarity">
    <text evidence="1">Belongs to the short-chain dehydrogenases/reductases (SDR) family.</text>
</comment>
<dbReference type="PANTHER" id="PTHR43180:SF66">
    <property type="entry name" value="SHORT-CHAIN DEHYDROGENASE_REDUCTASE FAMILY PROTEIN"/>
    <property type="match status" value="1"/>
</dbReference>
<evidence type="ECO:0000313" key="6">
    <source>
        <dbReference type="Proteomes" id="UP000027361"/>
    </source>
</evidence>
<keyword evidence="6" id="KW-1185">Reference proteome</keyword>
<dbReference type="GO" id="GO:0016491">
    <property type="term" value="F:oxidoreductase activity"/>
    <property type="evidence" value="ECO:0007669"/>
    <property type="project" value="UniProtKB-KW"/>
</dbReference>
<dbReference type="OrthoDB" id="4131217at2759"/>
<dbReference type="PROSITE" id="PS00061">
    <property type="entry name" value="ADH_SHORT"/>
    <property type="match status" value="1"/>
</dbReference>
<evidence type="ECO:0000256" key="1">
    <source>
        <dbReference type="ARBA" id="ARBA00006484"/>
    </source>
</evidence>
<dbReference type="InParanoid" id="A0A066WES8"/>
<evidence type="ECO:0000256" key="2">
    <source>
        <dbReference type="ARBA" id="ARBA00022857"/>
    </source>
</evidence>
<dbReference type="PRINTS" id="PR00080">
    <property type="entry name" value="SDRFAMILY"/>
</dbReference>
<comment type="caution">
    <text evidence="5">The sequence shown here is derived from an EMBL/GenBank/DDBJ whole genome shotgun (WGS) entry which is preliminary data.</text>
</comment>
<evidence type="ECO:0000256" key="3">
    <source>
        <dbReference type="ARBA" id="ARBA00023002"/>
    </source>
</evidence>
<dbReference type="HOGENOM" id="CLU_010194_1_0_1"/>
<keyword evidence="2" id="KW-0521">NADP</keyword>
<dbReference type="CDD" id="cd05233">
    <property type="entry name" value="SDR_c"/>
    <property type="match status" value="1"/>
</dbReference>
<dbReference type="Gene3D" id="3.40.50.720">
    <property type="entry name" value="NAD(P)-binding Rossmann-like Domain"/>
    <property type="match status" value="1"/>
</dbReference>
<dbReference type="InterPro" id="IPR036291">
    <property type="entry name" value="NAD(P)-bd_dom_sf"/>
</dbReference>
<dbReference type="STRING" id="1037660.A0A066WES8"/>
<name>A0A066WES8_TILAU</name>
<organism evidence="5 6">
    <name type="scientific">Tilletiaria anomala (strain ATCC 24038 / CBS 436.72 / UBC 951)</name>
    <dbReference type="NCBI Taxonomy" id="1037660"/>
    <lineage>
        <taxon>Eukaryota</taxon>
        <taxon>Fungi</taxon>
        <taxon>Dikarya</taxon>
        <taxon>Basidiomycota</taxon>
        <taxon>Ustilaginomycotina</taxon>
        <taxon>Exobasidiomycetes</taxon>
        <taxon>Georgefischeriales</taxon>
        <taxon>Tilletiariaceae</taxon>
        <taxon>Tilletiaria</taxon>
    </lineage>
</organism>
<sequence length="307" mass="32270">MAGAGKTHASDDAALQRTLARVKAIRSHLDTKARTKRLEGKVAIVTGCNSLAGIGRATARLFAHEGVKHLYCSDYADDNLAELKSWLNKLYPDVAVDVIQADAGDEKSVVGLVQRAVRDEGQLDIFFANAGIGPFHPLESTEAEDVKEVLRINTISCYLAVKHASEAMKRTSASKAQSGGSIVLTASVAGLRSGAGFIDYSASKAAVISIAQTGAWQLSGTNIRVNAVCPGLIETGMTELVFETARGRGTEGRIGQLNPLRRYGVAQEIANAVIFLSSDEASYVNGVALPVCGGLSASHPVAPGKSY</sequence>